<dbReference type="Proteomes" id="UP000198253">
    <property type="component" value="Chromosome I"/>
</dbReference>
<feature type="transmembrane region" description="Helical" evidence="2">
    <location>
        <begin position="237"/>
        <end position="257"/>
    </location>
</feature>
<feature type="transmembrane region" description="Helical" evidence="2">
    <location>
        <begin position="129"/>
        <end position="147"/>
    </location>
</feature>
<feature type="region of interest" description="Disordered" evidence="1">
    <location>
        <begin position="345"/>
        <end position="481"/>
    </location>
</feature>
<evidence type="ECO:0000256" key="2">
    <source>
        <dbReference type="SAM" id="Phobius"/>
    </source>
</evidence>
<accession>A0A1C4W7M8</accession>
<dbReference type="RefSeq" id="WP_197701738.1">
    <property type="nucleotide sequence ID" value="NZ_LT607413.1"/>
</dbReference>
<keyword evidence="2" id="KW-0472">Membrane</keyword>
<reference evidence="4" key="1">
    <citation type="submission" date="2016-06" db="EMBL/GenBank/DDBJ databases">
        <authorList>
            <person name="Varghese N."/>
            <person name="Submissions Spin"/>
        </authorList>
    </citation>
    <scope>NUCLEOTIDE SEQUENCE [LARGE SCALE GENOMIC DNA]</scope>
    <source>
        <strain evidence="4">DSM 43816</strain>
    </source>
</reference>
<organism evidence="3 4">
    <name type="scientific">Micromonospora echinospora</name>
    <name type="common">Micromonospora purpurea</name>
    <dbReference type="NCBI Taxonomy" id="1877"/>
    <lineage>
        <taxon>Bacteria</taxon>
        <taxon>Bacillati</taxon>
        <taxon>Actinomycetota</taxon>
        <taxon>Actinomycetes</taxon>
        <taxon>Micromonosporales</taxon>
        <taxon>Micromonosporaceae</taxon>
        <taxon>Micromonospora</taxon>
    </lineage>
</organism>
<evidence type="ECO:0000313" key="3">
    <source>
        <dbReference type="EMBL" id="SCE92195.1"/>
    </source>
</evidence>
<feature type="transmembrane region" description="Helical" evidence="2">
    <location>
        <begin position="269"/>
        <end position="293"/>
    </location>
</feature>
<feature type="compositionally biased region" description="Low complexity" evidence="1">
    <location>
        <begin position="424"/>
        <end position="443"/>
    </location>
</feature>
<keyword evidence="2" id="KW-0812">Transmembrane</keyword>
<keyword evidence="2" id="KW-1133">Transmembrane helix</keyword>
<dbReference type="InParanoid" id="A0A1C4W7M8"/>
<feature type="compositionally biased region" description="Basic residues" evidence="1">
    <location>
        <begin position="471"/>
        <end position="481"/>
    </location>
</feature>
<feature type="transmembrane region" description="Helical" evidence="2">
    <location>
        <begin position="154"/>
        <end position="174"/>
    </location>
</feature>
<name>A0A1C4W7M8_MICEC</name>
<feature type="compositionally biased region" description="Low complexity" evidence="1">
    <location>
        <begin position="357"/>
        <end position="401"/>
    </location>
</feature>
<sequence>MAVRGWGGTPATAFGIAAGTGAAQLGFGYGLGIVSWTPPDPGVDGSAGTLWAASLGWATWIAATSTIAGAVGARRLARRPTVGAHARNRRPGGVPSALAAALGALVTVLLVAVPARAAVPTDTTAPQTMAAAYTGAGLLVGFLVAIWAQRSPPVAANIFASIGWLWTLAVVAVVDGVLAGRGMVSAQLGFWQLVTDRPGIRADDYLSWLAVALPLGSALVIGALAARRAARSTYRRVGAAASGAAGPLLVAVAYLLTVPRLPELRAEQLTAQFVAAYAVVTGIAGSVLVAALAQRRDAATAATATGPAGDAAADADADATGATAADVAATDAAATIDVTGAEVRTTAADDTGTTPVAGTALPADGPAPGDPAPDAAEVGTGATGVGADSPADPAAAPAADAGTPRRRANRSTSRVPRQRREESTTGAESGTGAAGSTEAPGESLVEPGPAGPDDDSRTSPAAGTATEPRARGRAATRRPHD</sequence>
<evidence type="ECO:0000256" key="1">
    <source>
        <dbReference type="SAM" id="MobiDB-lite"/>
    </source>
</evidence>
<proteinExistence type="predicted"/>
<evidence type="ECO:0000313" key="4">
    <source>
        <dbReference type="Proteomes" id="UP000198253"/>
    </source>
</evidence>
<feature type="transmembrane region" description="Helical" evidence="2">
    <location>
        <begin position="205"/>
        <end position="225"/>
    </location>
</feature>
<protein>
    <submittedName>
        <fullName evidence="3">Uncharacterized protein</fullName>
    </submittedName>
</protein>
<dbReference type="EMBL" id="LT607413">
    <property type="protein sequence ID" value="SCE92195.1"/>
    <property type="molecule type" value="Genomic_DNA"/>
</dbReference>
<keyword evidence="4" id="KW-1185">Reference proteome</keyword>
<feature type="transmembrane region" description="Helical" evidence="2">
    <location>
        <begin position="94"/>
        <end position="117"/>
    </location>
</feature>
<dbReference type="AlphaFoldDB" id="A0A1C4W7M8"/>
<feature type="transmembrane region" description="Helical" evidence="2">
    <location>
        <begin position="51"/>
        <end position="73"/>
    </location>
</feature>
<feature type="transmembrane region" description="Helical" evidence="2">
    <location>
        <begin position="12"/>
        <end position="31"/>
    </location>
</feature>
<gene>
    <name evidence="3" type="ORF">GA0070618_1930</name>
</gene>